<evidence type="ECO:0000256" key="2">
    <source>
        <dbReference type="ARBA" id="ARBA00022555"/>
    </source>
</evidence>
<dbReference type="InterPro" id="IPR004506">
    <property type="entry name" value="MnmA-like"/>
</dbReference>
<dbReference type="EC" id="2.8.1.13" evidence="11"/>
<dbReference type="AlphaFoldDB" id="A0A833L0F7"/>
<dbReference type="Gene3D" id="2.40.30.10">
    <property type="entry name" value="Translation factors"/>
    <property type="match status" value="1"/>
</dbReference>
<keyword evidence="3 11" id="KW-0808">Transferase</keyword>
<dbReference type="FunFam" id="3.40.50.620:FF:000115">
    <property type="entry name" value="tRNA-specific 2-thiouridylase MnmA"/>
    <property type="match status" value="1"/>
</dbReference>
<dbReference type="Pfam" id="PF20258">
    <property type="entry name" value="tRNA_Me_trans_C"/>
    <property type="match status" value="1"/>
</dbReference>
<dbReference type="FunFam" id="2.30.30.280:FF:000001">
    <property type="entry name" value="tRNA-specific 2-thiouridylase MnmA"/>
    <property type="match status" value="1"/>
</dbReference>
<keyword evidence="4 11" id="KW-0819">tRNA processing</keyword>
<dbReference type="PANTHER" id="PTHR11933:SF5">
    <property type="entry name" value="MITOCHONDRIAL TRNA-SPECIFIC 2-THIOURIDYLASE 1"/>
    <property type="match status" value="1"/>
</dbReference>
<dbReference type="GO" id="GO:0005737">
    <property type="term" value="C:cytoplasm"/>
    <property type="evidence" value="ECO:0007669"/>
    <property type="project" value="UniProtKB-SubCell"/>
</dbReference>
<dbReference type="GO" id="GO:0005524">
    <property type="term" value="F:ATP binding"/>
    <property type="evidence" value="ECO:0007669"/>
    <property type="project" value="UniProtKB-KW"/>
</dbReference>
<feature type="binding site" evidence="11">
    <location>
        <position position="131"/>
    </location>
    <ligand>
        <name>ATP</name>
        <dbReference type="ChEBI" id="CHEBI:30616"/>
    </ligand>
</feature>
<accession>A0A833L0F7</accession>
<feature type="site" description="Interaction with tRNA" evidence="11">
    <location>
        <position position="338"/>
    </location>
</feature>
<evidence type="ECO:0000256" key="4">
    <source>
        <dbReference type="ARBA" id="ARBA00022694"/>
    </source>
</evidence>
<comment type="subcellular location">
    <subcellularLocation>
        <location evidence="11">Cytoplasm</location>
    </subcellularLocation>
</comment>
<comment type="caution">
    <text evidence="14">The sequence shown here is derived from an EMBL/GenBank/DDBJ whole genome shotgun (WGS) entry which is preliminary data.</text>
</comment>
<dbReference type="Pfam" id="PF03054">
    <property type="entry name" value="tRNA_Me_trans"/>
    <property type="match status" value="1"/>
</dbReference>
<evidence type="ECO:0000256" key="8">
    <source>
        <dbReference type="ARBA" id="ARBA00023157"/>
    </source>
</evidence>
<feature type="binding site" evidence="11">
    <location>
        <position position="42"/>
    </location>
    <ligand>
        <name>ATP</name>
        <dbReference type="ChEBI" id="CHEBI:30616"/>
    </ligand>
</feature>
<dbReference type="EMBL" id="WPAF01000022">
    <property type="protein sequence ID" value="KAF0133598.1"/>
    <property type="molecule type" value="Genomic_DNA"/>
</dbReference>
<comment type="similarity">
    <text evidence="11">Belongs to the MnmA/TRMU family.</text>
</comment>
<dbReference type="PANTHER" id="PTHR11933">
    <property type="entry name" value="TRNA 5-METHYLAMINOMETHYL-2-THIOURIDYLATE -METHYLTRANSFERASE"/>
    <property type="match status" value="1"/>
</dbReference>
<feature type="region of interest" description="Interaction with tRNA" evidence="11">
    <location>
        <begin position="305"/>
        <end position="306"/>
    </location>
</feature>
<proteinExistence type="inferred from homology"/>
<evidence type="ECO:0000256" key="7">
    <source>
        <dbReference type="ARBA" id="ARBA00022884"/>
    </source>
</evidence>
<dbReference type="Proteomes" id="UP000488506">
    <property type="component" value="Unassembled WGS sequence"/>
</dbReference>
<evidence type="ECO:0000256" key="10">
    <source>
        <dbReference type="ARBA" id="ARBA00056575"/>
    </source>
</evidence>
<evidence type="ECO:0000256" key="6">
    <source>
        <dbReference type="ARBA" id="ARBA00022840"/>
    </source>
</evidence>
<dbReference type="InterPro" id="IPR014729">
    <property type="entry name" value="Rossmann-like_a/b/a_fold"/>
</dbReference>
<feature type="active site" description="Nucleophile" evidence="11">
    <location>
        <position position="107"/>
    </location>
</feature>
<evidence type="ECO:0000313" key="15">
    <source>
        <dbReference type="Proteomes" id="UP000488506"/>
    </source>
</evidence>
<organism evidence="14 15">
    <name type="scientific">Candidatus Saganbacteria bacterium</name>
    <dbReference type="NCBI Taxonomy" id="2575572"/>
    <lineage>
        <taxon>Bacteria</taxon>
        <taxon>Bacillati</taxon>
        <taxon>Saganbacteria</taxon>
    </lineage>
</organism>
<feature type="site" description="Interaction with tRNA" evidence="11">
    <location>
        <position position="132"/>
    </location>
</feature>
<dbReference type="InterPro" id="IPR046884">
    <property type="entry name" value="MnmA-like_central"/>
</dbReference>
<sequence>MFKPLIIDSHKNVLVAMSGGVDSSVAAALLKEQGYNVIGATMQIWEPKNDFGGCCSLSAVNDAKRVADILGIKHYVLNFRKEFNKLVIDNFIEEYKNGRTPNPCIRCNQFLKFDLLLKKAKELGADFIATGHYARIISNKLLKGLDQTKDQSYVLYTMTQKSLAHTLFPLGDLTKKDVRKLALIFKLPVAEKKESQEICFVEDNNYSNFIKEKFPKIEKPGLIIDKTGKAVGEHNGIIHYTVGQRKGIGAHKGTPKYVVEINNKNNSIIIGDQKDLLKTELTAENVSFISGKFPTDPINLSAKIRYNSKETEAVLYPESKNKAKIIFKSPQRAVTPGQSVVFYNREEVLGGGIIC</sequence>
<dbReference type="GO" id="GO:0002143">
    <property type="term" value="P:tRNA wobble position uridine thiolation"/>
    <property type="evidence" value="ECO:0007669"/>
    <property type="project" value="TreeGrafter"/>
</dbReference>
<feature type="active site" description="Cysteine persulfide intermediate" evidence="11">
    <location>
        <position position="199"/>
    </location>
</feature>
<keyword evidence="1 11" id="KW-0963">Cytoplasm</keyword>
<dbReference type="SUPFAM" id="SSF52402">
    <property type="entry name" value="Adenine nucleotide alpha hydrolases-like"/>
    <property type="match status" value="1"/>
</dbReference>
<reference evidence="14 15" key="1">
    <citation type="submission" date="2019-12" db="EMBL/GenBank/DDBJ databases">
        <authorList>
            <person name="Wolfe R."/>
            <person name="Danczak R."/>
            <person name="Wilkins M."/>
        </authorList>
    </citation>
    <scope>NUCLEOTIDE SEQUENCE [LARGE SCALE GENOMIC DNA]</scope>
    <source>
        <strain evidence="14">X2_MaxBin.013</strain>
    </source>
</reference>
<protein>
    <recommendedName>
        <fullName evidence="11">tRNA-specific 2-thiouridylase MnmA</fullName>
        <ecNumber evidence="11">2.8.1.13</ecNumber>
    </recommendedName>
</protein>
<dbReference type="Gene3D" id="2.30.30.280">
    <property type="entry name" value="Adenine nucleotide alpha hydrolases-like domains"/>
    <property type="match status" value="1"/>
</dbReference>
<dbReference type="GO" id="GO:0000049">
    <property type="term" value="F:tRNA binding"/>
    <property type="evidence" value="ECO:0007669"/>
    <property type="project" value="UniProtKB-KW"/>
</dbReference>
<feature type="domain" description="tRNA-specific 2-thiouridylase MnmA-like central" evidence="13">
    <location>
        <begin position="208"/>
        <end position="272"/>
    </location>
</feature>
<evidence type="ECO:0000259" key="12">
    <source>
        <dbReference type="Pfam" id="PF20258"/>
    </source>
</evidence>
<dbReference type="Pfam" id="PF20259">
    <property type="entry name" value="tRNA_Me_trans_M"/>
    <property type="match status" value="1"/>
</dbReference>
<evidence type="ECO:0000256" key="5">
    <source>
        <dbReference type="ARBA" id="ARBA00022741"/>
    </source>
</evidence>
<dbReference type="GO" id="GO:0103016">
    <property type="term" value="F:tRNA-uridine 2-sulfurtransferase activity"/>
    <property type="evidence" value="ECO:0007669"/>
    <property type="project" value="UniProtKB-EC"/>
</dbReference>
<evidence type="ECO:0000313" key="14">
    <source>
        <dbReference type="EMBL" id="KAF0133598.1"/>
    </source>
</evidence>
<gene>
    <name evidence="11" type="primary">mnmA</name>
    <name evidence="14" type="ORF">FD145_1214</name>
</gene>
<dbReference type="InterPro" id="IPR023382">
    <property type="entry name" value="MnmA-like_central_sf"/>
</dbReference>
<keyword evidence="5 11" id="KW-0547">Nucleotide-binding</keyword>
<keyword evidence="6 11" id="KW-0067">ATP-binding</keyword>
<keyword evidence="7 11" id="KW-0694">RNA-binding</keyword>
<evidence type="ECO:0000256" key="1">
    <source>
        <dbReference type="ARBA" id="ARBA00022490"/>
    </source>
</evidence>
<feature type="domain" description="tRNA-specific 2-thiouridylase MnmA-like C-terminal" evidence="12">
    <location>
        <begin position="279"/>
        <end position="354"/>
    </location>
</feature>
<comment type="catalytic activity">
    <reaction evidence="9 11">
        <text>S-sulfanyl-L-cysteinyl-[protein] + uridine(34) in tRNA + AH2 + ATP = 2-thiouridine(34) in tRNA + L-cysteinyl-[protein] + A + AMP + diphosphate + H(+)</text>
        <dbReference type="Rhea" id="RHEA:47032"/>
        <dbReference type="Rhea" id="RHEA-COMP:10131"/>
        <dbReference type="Rhea" id="RHEA-COMP:11726"/>
        <dbReference type="Rhea" id="RHEA-COMP:11727"/>
        <dbReference type="Rhea" id="RHEA-COMP:11728"/>
        <dbReference type="ChEBI" id="CHEBI:13193"/>
        <dbReference type="ChEBI" id="CHEBI:15378"/>
        <dbReference type="ChEBI" id="CHEBI:17499"/>
        <dbReference type="ChEBI" id="CHEBI:29950"/>
        <dbReference type="ChEBI" id="CHEBI:30616"/>
        <dbReference type="ChEBI" id="CHEBI:33019"/>
        <dbReference type="ChEBI" id="CHEBI:61963"/>
        <dbReference type="ChEBI" id="CHEBI:65315"/>
        <dbReference type="ChEBI" id="CHEBI:87170"/>
        <dbReference type="ChEBI" id="CHEBI:456215"/>
        <dbReference type="EC" id="2.8.1.13"/>
    </reaction>
</comment>
<dbReference type="NCBIfam" id="TIGR00420">
    <property type="entry name" value="trmU"/>
    <property type="match status" value="1"/>
</dbReference>
<dbReference type="HAMAP" id="MF_00144">
    <property type="entry name" value="tRNA_thiouridyl_MnmA"/>
    <property type="match status" value="1"/>
</dbReference>
<dbReference type="InterPro" id="IPR046885">
    <property type="entry name" value="MnmA-like_C"/>
</dbReference>
<feature type="binding site" evidence="11">
    <location>
        <begin position="16"/>
        <end position="23"/>
    </location>
    <ligand>
        <name>ATP</name>
        <dbReference type="ChEBI" id="CHEBI:30616"/>
    </ligand>
</feature>
<keyword evidence="2 11" id="KW-0820">tRNA-binding</keyword>
<evidence type="ECO:0000256" key="9">
    <source>
        <dbReference type="ARBA" id="ARBA00051542"/>
    </source>
</evidence>
<dbReference type="CDD" id="cd01998">
    <property type="entry name" value="MnmA_TRMU-like"/>
    <property type="match status" value="1"/>
</dbReference>
<evidence type="ECO:0000256" key="11">
    <source>
        <dbReference type="HAMAP-Rule" id="MF_00144"/>
    </source>
</evidence>
<evidence type="ECO:0000256" key="3">
    <source>
        <dbReference type="ARBA" id="ARBA00022679"/>
    </source>
</evidence>
<evidence type="ECO:0000259" key="13">
    <source>
        <dbReference type="Pfam" id="PF20259"/>
    </source>
</evidence>
<dbReference type="NCBIfam" id="NF001138">
    <property type="entry name" value="PRK00143.1"/>
    <property type="match status" value="1"/>
</dbReference>
<dbReference type="FunFam" id="2.40.30.10:FF:000023">
    <property type="entry name" value="tRNA-specific 2-thiouridylase MnmA"/>
    <property type="match status" value="1"/>
</dbReference>
<comment type="function">
    <text evidence="10 11">Catalyzes the 2-thiolation of uridine at the wobble position (U34) of tRNA, leading to the formation of s(2)U34.</text>
</comment>
<name>A0A833L0F7_UNCSA</name>
<comment type="caution">
    <text evidence="11">Lacks conserved residue(s) required for the propagation of feature annotation.</text>
</comment>
<dbReference type="Gene3D" id="3.40.50.620">
    <property type="entry name" value="HUPs"/>
    <property type="match status" value="1"/>
</dbReference>
<feature type="region of interest" description="Interaction with tRNA" evidence="11">
    <location>
        <begin position="149"/>
        <end position="151"/>
    </location>
</feature>
<keyword evidence="8" id="KW-1015">Disulfide bond</keyword>